<keyword evidence="5" id="KW-1185">Reference proteome</keyword>
<dbReference type="PANTHER" id="PTHR31614:SF5">
    <property type="entry name" value="ALLERGEN-LIKE PROTEIN BRSN20"/>
    <property type="match status" value="1"/>
</dbReference>
<evidence type="ECO:0000256" key="1">
    <source>
        <dbReference type="ARBA" id="ARBA00010049"/>
    </source>
</evidence>
<dbReference type="PANTHER" id="PTHR31614">
    <property type="entry name" value="PROTEIN DOWNSTREAM OF FLC-RELATED"/>
    <property type="match status" value="1"/>
</dbReference>
<dbReference type="Pfam" id="PF01190">
    <property type="entry name" value="Pollen_Ole_e_1"/>
    <property type="match status" value="1"/>
</dbReference>
<evidence type="ECO:0000256" key="3">
    <source>
        <dbReference type="SAM" id="SignalP"/>
    </source>
</evidence>
<dbReference type="EMBL" id="MVGT01003855">
    <property type="protein sequence ID" value="OVA03115.1"/>
    <property type="molecule type" value="Genomic_DNA"/>
</dbReference>
<protein>
    <submittedName>
        <fullName evidence="4">Pollen Ole e 1 allergen/extensin</fullName>
    </submittedName>
</protein>
<reference evidence="4 5" key="1">
    <citation type="journal article" date="2017" name="Mol. Plant">
        <title>The Genome of Medicinal Plant Macleaya cordata Provides New Insights into Benzylisoquinoline Alkaloids Metabolism.</title>
        <authorList>
            <person name="Liu X."/>
            <person name="Liu Y."/>
            <person name="Huang P."/>
            <person name="Ma Y."/>
            <person name="Qing Z."/>
            <person name="Tang Q."/>
            <person name="Cao H."/>
            <person name="Cheng P."/>
            <person name="Zheng Y."/>
            <person name="Yuan Z."/>
            <person name="Zhou Y."/>
            <person name="Liu J."/>
            <person name="Tang Z."/>
            <person name="Zhuo Y."/>
            <person name="Zhang Y."/>
            <person name="Yu L."/>
            <person name="Huang J."/>
            <person name="Yang P."/>
            <person name="Peng Q."/>
            <person name="Zhang J."/>
            <person name="Jiang W."/>
            <person name="Zhang Z."/>
            <person name="Lin K."/>
            <person name="Ro D.K."/>
            <person name="Chen X."/>
            <person name="Xiong X."/>
            <person name="Shang Y."/>
            <person name="Huang S."/>
            <person name="Zeng J."/>
        </authorList>
    </citation>
    <scope>NUCLEOTIDE SEQUENCE [LARGE SCALE GENOMIC DNA]</scope>
    <source>
        <strain evidence="5">cv. BLH2017</strain>
        <tissue evidence="4">Root</tissue>
    </source>
</reference>
<name>A0A200PY71_MACCD</name>
<keyword evidence="2" id="KW-1015">Disulfide bond</keyword>
<dbReference type="InParanoid" id="A0A200PY71"/>
<feature type="chain" id="PRO_5012645537" evidence="3">
    <location>
        <begin position="20"/>
        <end position="230"/>
    </location>
</feature>
<dbReference type="STRING" id="56857.A0A200PY71"/>
<comment type="caution">
    <text evidence="4">The sequence shown here is derived from an EMBL/GenBank/DDBJ whole genome shotgun (WGS) entry which is preliminary data.</text>
</comment>
<comment type="similarity">
    <text evidence="1">Belongs to the Ole e I family.</text>
</comment>
<gene>
    <name evidence="4" type="ORF">BVC80_8855g9</name>
</gene>
<proteinExistence type="inferred from homology"/>
<dbReference type="InterPro" id="IPR006041">
    <property type="entry name" value="Pollen_Ole_e1_allergen"/>
</dbReference>
<feature type="signal peptide" evidence="3">
    <location>
        <begin position="1"/>
        <end position="19"/>
    </location>
</feature>
<dbReference type="Proteomes" id="UP000195402">
    <property type="component" value="Unassembled WGS sequence"/>
</dbReference>
<dbReference type="AlphaFoldDB" id="A0A200PY71"/>
<keyword evidence="3" id="KW-0732">Signal</keyword>
<evidence type="ECO:0000256" key="2">
    <source>
        <dbReference type="ARBA" id="ARBA00023157"/>
    </source>
</evidence>
<organism evidence="4 5">
    <name type="scientific">Macleaya cordata</name>
    <name type="common">Five-seeded plume-poppy</name>
    <name type="synonym">Bocconia cordata</name>
    <dbReference type="NCBI Taxonomy" id="56857"/>
    <lineage>
        <taxon>Eukaryota</taxon>
        <taxon>Viridiplantae</taxon>
        <taxon>Streptophyta</taxon>
        <taxon>Embryophyta</taxon>
        <taxon>Tracheophyta</taxon>
        <taxon>Spermatophyta</taxon>
        <taxon>Magnoliopsida</taxon>
        <taxon>Ranunculales</taxon>
        <taxon>Papaveraceae</taxon>
        <taxon>Papaveroideae</taxon>
        <taxon>Macleaya</taxon>
    </lineage>
</organism>
<sequence>MAKLLIFLDLCVLPAVVIATGRPLPVAYEVEGGVYCDTCQLGCQHQLSTPIKINLDSSGETLDAAFTCQSIELEIAADHLLNICNWELIPSARGSYALALTTISTYCCATTHACLEGHRGVLGAEVKVQCKDSDNKEVVYERKGVTGADGKYSIEVRDDHQEEICDVVLVKSSQNDCAEIVQGLDRARVILTNNNGIISNKRYANYLGFRKAEKVAGCDKLVQLFSSEDV</sequence>
<dbReference type="OMA" id="YCCATTH"/>
<evidence type="ECO:0000313" key="5">
    <source>
        <dbReference type="Proteomes" id="UP000195402"/>
    </source>
</evidence>
<accession>A0A200PY71</accession>
<dbReference type="OrthoDB" id="1896520at2759"/>
<evidence type="ECO:0000313" key="4">
    <source>
        <dbReference type="EMBL" id="OVA03115.1"/>
    </source>
</evidence>